<accession>A0A6I6HJB7</accession>
<protein>
    <submittedName>
        <fullName evidence="1">Uncharacterized protein</fullName>
    </submittedName>
</protein>
<dbReference type="OrthoDB" id="8477619at2"/>
<evidence type="ECO:0000313" key="2">
    <source>
        <dbReference type="Proteomes" id="UP000425817"/>
    </source>
</evidence>
<dbReference type="AlphaFoldDB" id="A0A6I6HJB7"/>
<dbReference type="RefSeq" id="WP_157614360.1">
    <property type="nucleotide sequence ID" value="NZ_CP046622.1"/>
</dbReference>
<sequence length="680" mass="70612">MTILKGDVKLVKSQVMDDVPEGGGAPTANVVVDGSSNAIFPDISEVDRAAGRVSARKVHVWVQSDDTDTYMGANLIIAEPPNDPNVSVTMFAGETFDVRTAAISRIEAYLSVGPNYAGFLFGNHINGQATIQIFQRTDDLPAIGSTLALTKREGFPDQFIQYVRVTEASVVLSTFTDAQGDFQRYVLTLKISDPLRADFPGFDVARIDPTKAQLAAATKVSSVIVADAAKYYGVVPLEEGASMGDFSVKATGIFTQLVPSAQIETPIADARSNQLLAGVVSGGGAVTSSVTLAFTTSQSLFVGGAIKPNTLTVVNGAVTVSDSGGRLMSAGTQVGTIDYDNGILSLLTNVFGTSALTFDITYQPAQVPQAVTQSQSIRVTAESRALSYVRTIEPAPVAGTLSVAYMVASRWYVIRDDGSGAIRGPDSGYGAGTVNFTTGTVSVTLGALPDVGSEVIYQWVEPQAARSSELLTLDNGGKFYWPFNTSGVSSLAPGAKSIEPGALTITWNDGTPRTVTDDGAGNLTGYGTGTVNYAQGTFRLSPTTIPAPGTPVNVTVDTATLATASVAIASGSGSFGVTGISPGSVSLTVTGQLQGKYLATPIVDWGPAASYLITDDGAGVLYMHLAGQLLAVGAVDYAAGTFTLNANTVVPTPLALLLTAWDNVYLRKNKPAWAIDVVAS</sequence>
<dbReference type="EMBL" id="CP046622">
    <property type="protein sequence ID" value="QGW82930.1"/>
    <property type="molecule type" value="Genomic_DNA"/>
</dbReference>
<proteinExistence type="predicted"/>
<name>A0A6I6HJB7_VARPD</name>
<gene>
    <name evidence="1" type="ORF">GOQ09_15700</name>
</gene>
<reference evidence="1 2" key="1">
    <citation type="submission" date="2019-12" db="EMBL/GenBank/DDBJ databases">
        <title>Hybrid Genome Assemblies of two High G+C Isolates from Undergraduate Microbiology Courses.</title>
        <authorList>
            <person name="Ne Ville C.J."/>
            <person name="Enright D."/>
            <person name="Hernandez I."/>
            <person name="Dodsworth J."/>
            <person name="Orwin P.M."/>
        </authorList>
    </citation>
    <scope>NUCLEOTIDE SEQUENCE [LARGE SCALE GENOMIC DNA]</scope>
    <source>
        <strain evidence="1 2">CSUSB</strain>
    </source>
</reference>
<dbReference type="Proteomes" id="UP000425817">
    <property type="component" value="Chromosome"/>
</dbReference>
<evidence type="ECO:0000313" key="1">
    <source>
        <dbReference type="EMBL" id="QGW82930.1"/>
    </source>
</evidence>
<organism evidence="1 2">
    <name type="scientific">Variovorax paradoxus</name>
    <dbReference type="NCBI Taxonomy" id="34073"/>
    <lineage>
        <taxon>Bacteria</taxon>
        <taxon>Pseudomonadati</taxon>
        <taxon>Pseudomonadota</taxon>
        <taxon>Betaproteobacteria</taxon>
        <taxon>Burkholderiales</taxon>
        <taxon>Comamonadaceae</taxon>
        <taxon>Variovorax</taxon>
    </lineage>
</organism>